<dbReference type="AlphaFoldDB" id="A0A4D6MBF7"/>
<evidence type="ECO:0000256" key="2">
    <source>
        <dbReference type="SAM" id="Phobius"/>
    </source>
</evidence>
<dbReference type="EMBL" id="CP039350">
    <property type="protein sequence ID" value="QCD97114.1"/>
    <property type="molecule type" value="Genomic_DNA"/>
</dbReference>
<organism evidence="3 4">
    <name type="scientific">Vigna unguiculata</name>
    <name type="common">Cowpea</name>
    <dbReference type="NCBI Taxonomy" id="3917"/>
    <lineage>
        <taxon>Eukaryota</taxon>
        <taxon>Viridiplantae</taxon>
        <taxon>Streptophyta</taxon>
        <taxon>Embryophyta</taxon>
        <taxon>Tracheophyta</taxon>
        <taxon>Spermatophyta</taxon>
        <taxon>Magnoliopsida</taxon>
        <taxon>eudicotyledons</taxon>
        <taxon>Gunneridae</taxon>
        <taxon>Pentapetalae</taxon>
        <taxon>rosids</taxon>
        <taxon>fabids</taxon>
        <taxon>Fabales</taxon>
        <taxon>Fabaceae</taxon>
        <taxon>Papilionoideae</taxon>
        <taxon>50 kb inversion clade</taxon>
        <taxon>NPAAA clade</taxon>
        <taxon>indigoferoid/millettioid clade</taxon>
        <taxon>Phaseoleae</taxon>
        <taxon>Vigna</taxon>
    </lineage>
</organism>
<evidence type="ECO:0000313" key="3">
    <source>
        <dbReference type="EMBL" id="QCD97114.1"/>
    </source>
</evidence>
<keyword evidence="2" id="KW-0812">Transmembrane</keyword>
<reference evidence="3 4" key="1">
    <citation type="submission" date="2019-04" db="EMBL/GenBank/DDBJ databases">
        <title>An improved genome assembly and genetic linkage map for asparagus bean, Vigna unguiculata ssp. sesquipedialis.</title>
        <authorList>
            <person name="Xia Q."/>
            <person name="Zhang R."/>
            <person name="Dong Y."/>
        </authorList>
    </citation>
    <scope>NUCLEOTIDE SEQUENCE [LARGE SCALE GENOMIC DNA]</scope>
    <source>
        <tissue evidence="3">Leaf</tissue>
    </source>
</reference>
<protein>
    <submittedName>
        <fullName evidence="3">Uncharacterized protein</fullName>
    </submittedName>
</protein>
<evidence type="ECO:0000256" key="1">
    <source>
        <dbReference type="SAM" id="MobiDB-lite"/>
    </source>
</evidence>
<evidence type="ECO:0000313" key="4">
    <source>
        <dbReference type="Proteomes" id="UP000501690"/>
    </source>
</evidence>
<dbReference type="Proteomes" id="UP000501690">
    <property type="component" value="Linkage Group LG6"/>
</dbReference>
<gene>
    <name evidence="3" type="ORF">DEO72_LG6g1824</name>
</gene>
<accession>A0A4D6MBF7</accession>
<feature type="region of interest" description="Disordered" evidence="1">
    <location>
        <begin position="1"/>
        <end position="37"/>
    </location>
</feature>
<sequence>MVESARGEGMEEKMVGDERESGSAARGRSNARERSKRRAPNSRVHFLFFFPVPPICNSTLSLLPLAWLFHGSLTLLLQVVCRGAMKLCLQICAALRIVRIWLACRQWICVDGERCRCCLGGCRSRQCCCCCRTQTAVAMPRDHGGAAKRDAVASMEVSRGYGSLQVARWLTADICRSGSLMARKMVVAAAFHRRRVTEHYGSGSFRTEA</sequence>
<feature type="transmembrane region" description="Helical" evidence="2">
    <location>
        <begin position="44"/>
        <end position="69"/>
    </location>
</feature>
<proteinExistence type="predicted"/>
<keyword evidence="4" id="KW-1185">Reference proteome</keyword>
<name>A0A4D6MBF7_VIGUN</name>
<keyword evidence="2" id="KW-0472">Membrane</keyword>
<keyword evidence="2" id="KW-1133">Transmembrane helix</keyword>
<feature type="compositionally biased region" description="Basic and acidic residues" evidence="1">
    <location>
        <begin position="1"/>
        <end position="21"/>
    </location>
</feature>